<accession>A0ACC9D3K5</accession>
<reference evidence="1 2" key="1">
    <citation type="journal article" date="2017" name="Front. Microbiol.">
        <title>New Insights into the Diversity of the Genus Faecalibacterium.</title>
        <authorList>
            <person name="Benevides L."/>
            <person name="Burman S."/>
            <person name="Martin R."/>
            <person name="Robert V."/>
            <person name="Thomas M."/>
            <person name="Miquel S."/>
            <person name="Chain F."/>
            <person name="Sokol H."/>
            <person name="Bermudez-Humaran L.G."/>
            <person name="Morrison M."/>
            <person name="Langella P."/>
            <person name="Azevedo V.A."/>
            <person name="Chatel J.M."/>
            <person name="Soares S."/>
        </authorList>
    </citation>
    <scope>NUCLEOTIDE SEQUENCE [LARGE SCALE GENOMIC DNA]</scope>
    <source>
        <strain evidence="2">CNCM I-4541</strain>
    </source>
</reference>
<comment type="caution">
    <text evidence="1">The sequence shown here is derived from an EMBL/GenBank/DDBJ whole genome shotgun (WGS) entry which is preliminary data.</text>
</comment>
<protein>
    <submittedName>
        <fullName evidence="1">Uncharacterized protein</fullName>
    </submittedName>
</protein>
<gene>
    <name evidence="1" type="ORF">CGS49_00395</name>
</gene>
<dbReference type="Proteomes" id="UP000220959">
    <property type="component" value="Unassembled WGS sequence"/>
</dbReference>
<dbReference type="EMBL" id="NMTR01000001">
    <property type="protein sequence ID" value="PDX62509.1"/>
    <property type="molecule type" value="Genomic_DNA"/>
</dbReference>
<proteinExistence type="predicted"/>
<organism evidence="1 2">
    <name type="scientific">Faecalibacterium langellae</name>
    <dbReference type="NCBI Taxonomy" id="3435293"/>
    <lineage>
        <taxon>Bacteria</taxon>
        <taxon>Bacillati</taxon>
        <taxon>Bacillota</taxon>
        <taxon>Clostridia</taxon>
        <taxon>Eubacteriales</taxon>
        <taxon>Oscillospiraceae</taxon>
        <taxon>Faecalibacterium</taxon>
    </lineage>
</organism>
<name>A0ACC9D3K5_9FIRM</name>
<evidence type="ECO:0000313" key="1">
    <source>
        <dbReference type="EMBL" id="PDX62509.1"/>
    </source>
</evidence>
<evidence type="ECO:0000313" key="2">
    <source>
        <dbReference type="Proteomes" id="UP000220959"/>
    </source>
</evidence>
<sequence length="402" mass="41539">MEEKTAAEETTRSGVKISGSHAEETDEVVSAGQCYPIYSYSANPWNPTWVCPACDAENSEQVKVCGVCGAARPAVGVPKDEFPYPGGTGGAGGHKETEPPSGGAGPGKPDEPKKPKKKRGGILVVLAVALAALAAAAVLLLGQGSRPANTPAQTSSSRSVSSSSSRDASSESSSVTSDEPDSEEPSSSEEPASTSVPDSKPDSTPDSKPDSKPVSSSSGSSSSTPASSTAPQVPSYTVSYKVSGSGSLTGGSSSGKSSLQYTVKQNEGKSFTVTAVPGNNYHFVRWSDGSTSATRTDTNFTQNVTFTAYFEQNEPAPSYTASASQDGNGVITFTLNAEGQTVDISMELVQTATGKSYSLGKIGSFGSGSYRFDPACPGDPGEYQVRFYDQNRRMLASVHVVY</sequence>
<keyword evidence="2" id="KW-1185">Reference proteome</keyword>